<evidence type="ECO:0000313" key="4">
    <source>
        <dbReference type="EMBL" id="BDZ44547.1"/>
    </source>
</evidence>
<evidence type="ECO:0000256" key="1">
    <source>
        <dbReference type="ARBA" id="ARBA00023277"/>
    </source>
</evidence>
<name>A0ABM8G8Q7_9MICO</name>
<dbReference type="PANTHER" id="PTHR12110">
    <property type="entry name" value="HYDROXYPYRUVATE ISOMERASE"/>
    <property type="match status" value="1"/>
</dbReference>
<evidence type="ECO:0000259" key="3">
    <source>
        <dbReference type="Pfam" id="PF01261"/>
    </source>
</evidence>
<dbReference type="Proteomes" id="UP001321498">
    <property type="component" value="Chromosome"/>
</dbReference>
<dbReference type="InterPro" id="IPR036237">
    <property type="entry name" value="Xyl_isomerase-like_sf"/>
</dbReference>
<gene>
    <name evidence="4" type="ORF">GCM10025866_04560</name>
</gene>
<keyword evidence="4" id="KW-0413">Isomerase</keyword>
<dbReference type="SUPFAM" id="SSF51658">
    <property type="entry name" value="Xylose isomerase-like"/>
    <property type="match status" value="1"/>
</dbReference>
<organism evidence="4 5">
    <name type="scientific">Naasia aerilata</name>
    <dbReference type="NCBI Taxonomy" id="1162966"/>
    <lineage>
        <taxon>Bacteria</taxon>
        <taxon>Bacillati</taxon>
        <taxon>Actinomycetota</taxon>
        <taxon>Actinomycetes</taxon>
        <taxon>Micrococcales</taxon>
        <taxon>Microbacteriaceae</taxon>
        <taxon>Naasia</taxon>
    </lineage>
</organism>
<protein>
    <submittedName>
        <fullName evidence="4">Xylose isomerase</fullName>
    </submittedName>
</protein>
<evidence type="ECO:0000313" key="5">
    <source>
        <dbReference type="Proteomes" id="UP001321498"/>
    </source>
</evidence>
<keyword evidence="1" id="KW-0119">Carbohydrate metabolism</keyword>
<reference evidence="5" key="1">
    <citation type="journal article" date="2019" name="Int. J. Syst. Evol. Microbiol.">
        <title>The Global Catalogue of Microorganisms (GCM) 10K type strain sequencing project: providing services to taxonomists for standard genome sequencing and annotation.</title>
        <authorList>
            <consortium name="The Broad Institute Genomics Platform"/>
            <consortium name="The Broad Institute Genome Sequencing Center for Infectious Disease"/>
            <person name="Wu L."/>
            <person name="Ma J."/>
        </authorList>
    </citation>
    <scope>NUCLEOTIDE SEQUENCE [LARGE SCALE GENOMIC DNA]</scope>
    <source>
        <strain evidence="5">NBRC 108725</strain>
    </source>
</reference>
<dbReference type="InterPro" id="IPR013022">
    <property type="entry name" value="Xyl_isomerase-like_TIM-brl"/>
</dbReference>
<dbReference type="Gene3D" id="3.20.20.150">
    <property type="entry name" value="Divalent-metal-dependent TIM barrel enzymes"/>
    <property type="match status" value="1"/>
</dbReference>
<sequence>MALTADDWPITAALLQSPGIRRDGSSVQDAPAETWREKFEEVADAGFDAVDLTDSWVRPGDLAPERLDEFAGAVRAAGIAAPVISLVRKSVLDAQHGDANLAYSHRSIEAAAAIGARVVCVGLHQALTPAQQQALWFWTVPGHVDPDDPAERARAVRRFQELGRHAAEVGVLLSLELYEDTYLGTAESAVRLVEEVGMPEVGLNPDVGNLVRLHRPIESWRELYAATLPYANYWQAKNYARDEDPIRGWYTAVPAPLETGMINYREVFQEALAAGFQGIVCTEHYGGDGLSVSASNRDYLRRYAMPKRDGYRLGTSRVTQPGLALPRTDSKNEGLRPQREERS</sequence>
<proteinExistence type="predicted"/>
<dbReference type="Pfam" id="PF01261">
    <property type="entry name" value="AP_endonuc_2"/>
    <property type="match status" value="1"/>
</dbReference>
<feature type="region of interest" description="Disordered" evidence="2">
    <location>
        <begin position="311"/>
        <end position="343"/>
    </location>
</feature>
<feature type="domain" description="Xylose isomerase-like TIM barrel" evidence="3">
    <location>
        <begin position="39"/>
        <end position="288"/>
    </location>
</feature>
<accession>A0ABM8G8Q7</accession>
<dbReference type="RefSeq" id="WP_286278003.1">
    <property type="nucleotide sequence ID" value="NZ_AP027731.1"/>
</dbReference>
<dbReference type="GO" id="GO:0016853">
    <property type="term" value="F:isomerase activity"/>
    <property type="evidence" value="ECO:0007669"/>
    <property type="project" value="UniProtKB-KW"/>
</dbReference>
<dbReference type="PANTHER" id="PTHR12110:SF53">
    <property type="entry name" value="BLR5974 PROTEIN"/>
    <property type="match status" value="1"/>
</dbReference>
<feature type="compositionally biased region" description="Basic and acidic residues" evidence="2">
    <location>
        <begin position="328"/>
        <end position="343"/>
    </location>
</feature>
<dbReference type="InterPro" id="IPR050312">
    <property type="entry name" value="IolE/XylAMocC-like"/>
</dbReference>
<dbReference type="EMBL" id="AP027731">
    <property type="protein sequence ID" value="BDZ44547.1"/>
    <property type="molecule type" value="Genomic_DNA"/>
</dbReference>
<keyword evidence="5" id="KW-1185">Reference proteome</keyword>
<evidence type="ECO:0000256" key="2">
    <source>
        <dbReference type="SAM" id="MobiDB-lite"/>
    </source>
</evidence>